<sequence>MFVYALACLSLVAIGYILGANELLSGFTASLLPSIVTGVISSVIVSLFFIYKEERNKAKIAAPKLNRLLTVFRIYYTEYMLTPHIKPDIVGFKGYCEDAFEYLPNKNDISFRQLYERSRYTSLHHILSLGSKHEQVGCLSGLEEHPHLDTFLYITNVKIKELIIELEKYAHCLDKDVLAILFDLQNSLYISLYESYSTPSSGTWNQMLELYKDIDTYGEGAILDSKVIANVKYSPNKIRAGIFYHIDDSFAYYFEKMSLLQLVYDKKYKEYC</sequence>
<evidence type="ECO:0008006" key="4">
    <source>
        <dbReference type="Google" id="ProtNLM"/>
    </source>
</evidence>
<protein>
    <recommendedName>
        <fullName evidence="4">Phage abortive infection protein</fullName>
    </recommendedName>
</protein>
<dbReference type="EMBL" id="CALYLK010000001">
    <property type="protein sequence ID" value="CAH8189817.1"/>
    <property type="molecule type" value="Genomic_DNA"/>
</dbReference>
<name>A0ABN8TML6_9VIBR</name>
<feature type="transmembrane region" description="Helical" evidence="1">
    <location>
        <begin position="29"/>
        <end position="51"/>
    </location>
</feature>
<keyword evidence="3" id="KW-1185">Reference proteome</keyword>
<evidence type="ECO:0000313" key="2">
    <source>
        <dbReference type="EMBL" id="CAH8189817.1"/>
    </source>
</evidence>
<dbReference type="Proteomes" id="UP001152658">
    <property type="component" value="Unassembled WGS sequence"/>
</dbReference>
<keyword evidence="1" id="KW-0472">Membrane</keyword>
<evidence type="ECO:0000313" key="3">
    <source>
        <dbReference type="Proteomes" id="UP001152658"/>
    </source>
</evidence>
<gene>
    <name evidence="2" type="ORF">VAE063_1000146</name>
</gene>
<dbReference type="RefSeq" id="WP_168524269.1">
    <property type="nucleotide sequence ID" value="NZ_CALYLA010000025.1"/>
</dbReference>
<proteinExistence type="predicted"/>
<keyword evidence="1" id="KW-1133">Transmembrane helix</keyword>
<organism evidence="2 3">
    <name type="scientific">Vibrio aestuarianus</name>
    <dbReference type="NCBI Taxonomy" id="28171"/>
    <lineage>
        <taxon>Bacteria</taxon>
        <taxon>Pseudomonadati</taxon>
        <taxon>Pseudomonadota</taxon>
        <taxon>Gammaproteobacteria</taxon>
        <taxon>Vibrionales</taxon>
        <taxon>Vibrionaceae</taxon>
        <taxon>Vibrio</taxon>
    </lineage>
</organism>
<reference evidence="2" key="1">
    <citation type="submission" date="2022-06" db="EMBL/GenBank/DDBJ databases">
        <authorList>
            <person name="Goudenege D."/>
            <person name="Le Roux F."/>
        </authorList>
    </citation>
    <scope>NUCLEOTIDE SEQUENCE</scope>
    <source>
        <strain evidence="2">12-063</strain>
    </source>
</reference>
<comment type="caution">
    <text evidence="2">The sequence shown here is derived from an EMBL/GenBank/DDBJ whole genome shotgun (WGS) entry which is preliminary data.</text>
</comment>
<keyword evidence="1" id="KW-0812">Transmembrane</keyword>
<evidence type="ECO:0000256" key="1">
    <source>
        <dbReference type="SAM" id="Phobius"/>
    </source>
</evidence>
<accession>A0ABN8TML6</accession>